<evidence type="ECO:0000313" key="2">
    <source>
        <dbReference type="Proteomes" id="UP000231235"/>
    </source>
</evidence>
<dbReference type="Proteomes" id="UP000231235">
    <property type="component" value="Unassembled WGS sequence"/>
</dbReference>
<protein>
    <submittedName>
        <fullName evidence="1">Uncharacterized protein</fullName>
    </submittedName>
</protein>
<evidence type="ECO:0000313" key="1">
    <source>
        <dbReference type="EMBL" id="PIP29177.1"/>
    </source>
</evidence>
<organism evidence="1 2">
    <name type="scientific">Candidatus Kuenenbacteria bacterium CG23_combo_of_CG06-09_8_20_14_all_39_39</name>
    <dbReference type="NCBI Taxonomy" id="1974623"/>
    <lineage>
        <taxon>Bacteria</taxon>
        <taxon>Candidatus Kueneniibacteriota</taxon>
    </lineage>
</organism>
<reference evidence="1 2" key="1">
    <citation type="submission" date="2017-09" db="EMBL/GenBank/DDBJ databases">
        <title>Depth-based differentiation of microbial function through sediment-hosted aquifers and enrichment of novel symbionts in the deep terrestrial subsurface.</title>
        <authorList>
            <person name="Probst A.J."/>
            <person name="Ladd B."/>
            <person name="Jarett J.K."/>
            <person name="Geller-Mcgrath D.E."/>
            <person name="Sieber C.M."/>
            <person name="Emerson J.B."/>
            <person name="Anantharaman K."/>
            <person name="Thomas B.C."/>
            <person name="Malmstrom R."/>
            <person name="Stieglmeier M."/>
            <person name="Klingl A."/>
            <person name="Woyke T."/>
            <person name="Ryan C.M."/>
            <person name="Banfield J.F."/>
        </authorList>
    </citation>
    <scope>NUCLEOTIDE SEQUENCE [LARGE SCALE GENOMIC DNA]</scope>
    <source>
        <strain evidence="1">CG23_combo_of_CG06-09_8_20_14_all_39_39</strain>
    </source>
</reference>
<dbReference type="Gene3D" id="1.20.970.10">
    <property type="entry name" value="Transferase, Pyrimidine Nucleoside Phosphorylase, Chain C"/>
    <property type="match status" value="1"/>
</dbReference>
<dbReference type="EMBL" id="PCRX01000008">
    <property type="protein sequence ID" value="PIP29177.1"/>
    <property type="molecule type" value="Genomic_DNA"/>
</dbReference>
<comment type="caution">
    <text evidence="1">The sequence shown here is derived from an EMBL/GenBank/DDBJ whole genome shotgun (WGS) entry which is preliminary data.</text>
</comment>
<gene>
    <name evidence="1" type="ORF">COX28_00480</name>
</gene>
<name>A0A2G9Z7M8_9BACT</name>
<proteinExistence type="predicted"/>
<dbReference type="AlphaFoldDB" id="A0A2G9Z7M8"/>
<accession>A0A2G9Z7M8</accession>
<sequence>MNKQLQNGIKRYFSEILKKVISKKNISRKEAKKCLIYLLDHKLDIANDVCFGAFLQPYRLKGQP</sequence>